<dbReference type="PaxDb" id="3847-GLYMA15G16391.1"/>
<dbReference type="AlphaFoldDB" id="K7MBH6"/>
<sequence>MLALFFLKPLATKYWTTRALGMILLSKLNPKISGFLARAKESQPNCLTQNLITRSILSWDANIKRGCLLNIPITNSSDQPQLLKTSTLASQCDFGTIFFASSASPNFFLKGSNPISLISSKVSLKPEHKITENLFCNKKAMTESVAPSSINNITFRDARPEPKKYPQPRMQSIVFLSDSRNLRTNS</sequence>
<accession>K7MBH6</accession>
<evidence type="ECO:0000313" key="3">
    <source>
        <dbReference type="Proteomes" id="UP000008827"/>
    </source>
</evidence>
<protein>
    <submittedName>
        <fullName evidence="1 2">Uncharacterized protein</fullName>
    </submittedName>
</protein>
<dbReference type="OMA" id="CKAITNT"/>
<organism evidence="1">
    <name type="scientific">Glycine max</name>
    <name type="common">Soybean</name>
    <name type="synonym">Glycine hispida</name>
    <dbReference type="NCBI Taxonomy" id="3847"/>
    <lineage>
        <taxon>Eukaryota</taxon>
        <taxon>Viridiplantae</taxon>
        <taxon>Streptophyta</taxon>
        <taxon>Embryophyta</taxon>
        <taxon>Tracheophyta</taxon>
        <taxon>Spermatophyta</taxon>
        <taxon>Magnoliopsida</taxon>
        <taxon>eudicotyledons</taxon>
        <taxon>Gunneridae</taxon>
        <taxon>Pentapetalae</taxon>
        <taxon>rosids</taxon>
        <taxon>fabids</taxon>
        <taxon>Fabales</taxon>
        <taxon>Fabaceae</taxon>
        <taxon>Papilionoideae</taxon>
        <taxon>50 kb inversion clade</taxon>
        <taxon>NPAAA clade</taxon>
        <taxon>indigoferoid/millettioid clade</taxon>
        <taxon>Phaseoleae</taxon>
        <taxon>Glycine</taxon>
        <taxon>Glycine subgen. Soja</taxon>
    </lineage>
</organism>
<dbReference type="HOGENOM" id="CLU_1456912_0_0_1"/>
<evidence type="ECO:0000313" key="1">
    <source>
        <dbReference type="EMBL" id="KRH12115.1"/>
    </source>
</evidence>
<dbReference type="EnsemblPlants" id="KRH12115">
    <property type="protein sequence ID" value="KRH12115"/>
    <property type="gene ID" value="GLYMA_15G153200"/>
</dbReference>
<reference evidence="1 2" key="1">
    <citation type="journal article" date="2010" name="Nature">
        <title>Genome sequence of the palaeopolyploid soybean.</title>
        <authorList>
            <person name="Schmutz J."/>
            <person name="Cannon S.B."/>
            <person name="Schlueter J."/>
            <person name="Ma J."/>
            <person name="Mitros T."/>
            <person name="Nelson W."/>
            <person name="Hyten D.L."/>
            <person name="Song Q."/>
            <person name="Thelen J.J."/>
            <person name="Cheng J."/>
            <person name="Xu D."/>
            <person name="Hellsten U."/>
            <person name="May G.D."/>
            <person name="Yu Y."/>
            <person name="Sakurai T."/>
            <person name="Umezawa T."/>
            <person name="Bhattacharyya M.K."/>
            <person name="Sandhu D."/>
            <person name="Valliyodan B."/>
            <person name="Lindquist E."/>
            <person name="Peto M."/>
            <person name="Grant D."/>
            <person name="Shu S."/>
            <person name="Goodstein D."/>
            <person name="Barry K."/>
            <person name="Futrell-Griggs M."/>
            <person name="Abernathy B."/>
            <person name="Du J."/>
            <person name="Tian Z."/>
            <person name="Zhu L."/>
            <person name="Gill N."/>
            <person name="Joshi T."/>
            <person name="Libault M."/>
            <person name="Sethuraman A."/>
            <person name="Zhang X.-C."/>
            <person name="Shinozaki K."/>
            <person name="Nguyen H.T."/>
            <person name="Wing R.A."/>
            <person name="Cregan P."/>
            <person name="Specht J."/>
            <person name="Grimwood J."/>
            <person name="Rokhsar D."/>
            <person name="Stacey G."/>
            <person name="Shoemaker R.C."/>
            <person name="Jackson S.A."/>
        </authorList>
    </citation>
    <scope>NUCLEOTIDE SEQUENCE [LARGE SCALE GENOMIC DNA]</scope>
    <source>
        <strain evidence="2">cv. Williams 82</strain>
        <tissue evidence="1">Callus</tissue>
    </source>
</reference>
<dbReference type="InParanoid" id="K7MBH6"/>
<dbReference type="Proteomes" id="UP000008827">
    <property type="component" value="Chromosome 15"/>
</dbReference>
<keyword evidence="3" id="KW-1185">Reference proteome</keyword>
<gene>
    <name evidence="1" type="ORF">GLYMA_15G153200</name>
</gene>
<name>K7MBH6_SOYBN</name>
<evidence type="ECO:0000313" key="2">
    <source>
        <dbReference type="EnsemblPlants" id="KRH12115"/>
    </source>
</evidence>
<reference evidence="2" key="2">
    <citation type="submission" date="2018-02" db="UniProtKB">
        <authorList>
            <consortium name="EnsemblPlants"/>
        </authorList>
    </citation>
    <scope>IDENTIFICATION</scope>
    <source>
        <strain evidence="2">Williams 82</strain>
    </source>
</reference>
<dbReference type="EMBL" id="CM000848">
    <property type="protein sequence ID" value="KRH12115.1"/>
    <property type="molecule type" value="Genomic_DNA"/>
</dbReference>
<dbReference type="Gramene" id="KRH12115">
    <property type="protein sequence ID" value="KRH12115"/>
    <property type="gene ID" value="GLYMA_15G153200"/>
</dbReference>
<reference evidence="1" key="3">
    <citation type="submission" date="2018-07" db="EMBL/GenBank/DDBJ databases">
        <title>WGS assembly of Glycine max.</title>
        <authorList>
            <person name="Schmutz J."/>
            <person name="Cannon S."/>
            <person name="Schlueter J."/>
            <person name="Ma J."/>
            <person name="Mitros T."/>
            <person name="Nelson W."/>
            <person name="Hyten D."/>
            <person name="Song Q."/>
            <person name="Thelen J."/>
            <person name="Cheng J."/>
            <person name="Xu D."/>
            <person name="Hellsten U."/>
            <person name="May G."/>
            <person name="Yu Y."/>
            <person name="Sakurai T."/>
            <person name="Umezawa T."/>
            <person name="Bhattacharyya M."/>
            <person name="Sandhu D."/>
            <person name="Valliyodan B."/>
            <person name="Lindquist E."/>
            <person name="Peto M."/>
            <person name="Grant D."/>
            <person name="Shu S."/>
            <person name="Goodstein D."/>
            <person name="Barry K."/>
            <person name="Futrell-Griggs M."/>
            <person name="Abernathy B."/>
            <person name="Du J."/>
            <person name="Tian Z."/>
            <person name="Zhu L."/>
            <person name="Gill N."/>
            <person name="Joshi T."/>
            <person name="Libault M."/>
            <person name="Sethuraman A."/>
            <person name="Zhang X."/>
            <person name="Shinozaki K."/>
            <person name="Nguyen H."/>
            <person name="Wing R."/>
            <person name="Cregan P."/>
            <person name="Specht J."/>
            <person name="Grimwood J."/>
            <person name="Rokhsar D."/>
            <person name="Stacey G."/>
            <person name="Shoemaker R."/>
            <person name="Jackson S."/>
        </authorList>
    </citation>
    <scope>NUCLEOTIDE SEQUENCE</scope>
    <source>
        <tissue evidence="1">Callus</tissue>
    </source>
</reference>
<proteinExistence type="predicted"/>